<feature type="transmembrane region" description="Helical" evidence="8">
    <location>
        <begin position="177"/>
        <end position="200"/>
    </location>
</feature>
<evidence type="ECO:0000256" key="4">
    <source>
        <dbReference type="ARBA" id="ARBA00022475"/>
    </source>
</evidence>
<feature type="transmembrane region" description="Helical" evidence="8">
    <location>
        <begin position="330"/>
        <end position="347"/>
    </location>
</feature>
<dbReference type="InterPro" id="IPR002549">
    <property type="entry name" value="AI-2E-like"/>
</dbReference>
<sequence length="650" mass="69965">MADGTNAYRNLEVPSLQGARPNMPTLLTFVGGVAMLYLARDVFLPIAIALLLTFALAPVATALRRAGFPRLLAVISTALMAFSLIAVVSLVIALQVTNLARNIPAYQSNVVTKIEAMREAGSGTGIVGRLSAIFERISREMSRSETAAPDGEAATRAEPVLVEIYAPDHPIQVLTNLIAPLIAPVAMAGLVIVVVIFMLLEREDLRDRFIRLVGYGDLHRTTEALEDAGTRVGHYLLMQLVVNVLYGVPVAIGLWLIGIPNAILWGLLAIIFRFVPYIGPIIAMILPLFLAVAVDPGWSMLVWTALLFVVMELVINNVVEPTLYGSKTGLSPLAIIVSAIFWAWIWGPVGLDLSTPLTVCLVVLGTHVPQFGFLQVLFGSDPVLAPHARLYQRLLAGDPDEATDQAEEMLEEDYLIDYYDKVAIPALILAERDRARGVMSEEQRLRLAESAMALVANMGDIAAQEADDDDGESVLTDDETGDTGAEALSGKGARILCVGGRGDLDDVTAAMLAQVLCVEGADAKAESFRQIDPSHIRALPVADLDTIVLCYLNRESTRQARFAVRRFKRISAGLRVGVVMWSEADEQKAKGSAGAVPSGIALDADFLCAGMTEAAIAALTQAPAVPLAPPEKIRSRKRLVPERAKVVSLR</sequence>
<dbReference type="RefSeq" id="WP_097136494.1">
    <property type="nucleotide sequence ID" value="NZ_OBQD01000002.1"/>
</dbReference>
<name>A0A285U297_9HYPH</name>
<dbReference type="PANTHER" id="PTHR21716:SF53">
    <property type="entry name" value="PERMEASE PERM-RELATED"/>
    <property type="match status" value="1"/>
</dbReference>
<protein>
    <submittedName>
        <fullName evidence="9">Predicted PurR-regulated permease PerM</fullName>
    </submittedName>
</protein>
<evidence type="ECO:0000256" key="7">
    <source>
        <dbReference type="ARBA" id="ARBA00023136"/>
    </source>
</evidence>
<dbReference type="PANTHER" id="PTHR21716">
    <property type="entry name" value="TRANSMEMBRANE PROTEIN"/>
    <property type="match status" value="1"/>
</dbReference>
<evidence type="ECO:0000256" key="8">
    <source>
        <dbReference type="SAM" id="Phobius"/>
    </source>
</evidence>
<gene>
    <name evidence="9" type="ORF">SAMN05892877_102310</name>
</gene>
<dbReference type="GO" id="GO:0005886">
    <property type="term" value="C:plasma membrane"/>
    <property type="evidence" value="ECO:0007669"/>
    <property type="project" value="UniProtKB-SubCell"/>
</dbReference>
<evidence type="ECO:0000313" key="9">
    <source>
        <dbReference type="EMBL" id="SOC36045.1"/>
    </source>
</evidence>
<comment type="similarity">
    <text evidence="2">Belongs to the autoinducer-2 exporter (AI-2E) (TC 2.A.86) family.</text>
</comment>
<evidence type="ECO:0000313" key="10">
    <source>
        <dbReference type="Proteomes" id="UP000219167"/>
    </source>
</evidence>
<dbReference type="Proteomes" id="UP000219167">
    <property type="component" value="Unassembled WGS sequence"/>
</dbReference>
<comment type="subcellular location">
    <subcellularLocation>
        <location evidence="1">Cell membrane</location>
        <topology evidence="1">Multi-pass membrane protein</topology>
    </subcellularLocation>
</comment>
<proteinExistence type="inferred from homology"/>
<keyword evidence="10" id="KW-1185">Reference proteome</keyword>
<dbReference type="Pfam" id="PF01594">
    <property type="entry name" value="AI-2E_transport"/>
    <property type="match status" value="1"/>
</dbReference>
<feature type="transmembrane region" description="Helical" evidence="8">
    <location>
        <begin position="300"/>
        <end position="318"/>
    </location>
</feature>
<organism evidence="9 10">
    <name type="scientific">Rhizobium subbaraonis</name>
    <dbReference type="NCBI Taxonomy" id="908946"/>
    <lineage>
        <taxon>Bacteria</taxon>
        <taxon>Pseudomonadati</taxon>
        <taxon>Pseudomonadota</taxon>
        <taxon>Alphaproteobacteria</taxon>
        <taxon>Hyphomicrobiales</taxon>
        <taxon>Rhizobiaceae</taxon>
        <taxon>Rhizobium/Agrobacterium group</taxon>
        <taxon>Rhizobium</taxon>
    </lineage>
</organism>
<keyword evidence="7 8" id="KW-0472">Membrane</keyword>
<accession>A0A285U297</accession>
<evidence type="ECO:0000256" key="5">
    <source>
        <dbReference type="ARBA" id="ARBA00022692"/>
    </source>
</evidence>
<evidence type="ECO:0000256" key="1">
    <source>
        <dbReference type="ARBA" id="ARBA00004651"/>
    </source>
</evidence>
<dbReference type="GO" id="GO:0055085">
    <property type="term" value="P:transmembrane transport"/>
    <property type="evidence" value="ECO:0007669"/>
    <property type="project" value="TreeGrafter"/>
</dbReference>
<evidence type="ECO:0000256" key="2">
    <source>
        <dbReference type="ARBA" id="ARBA00009773"/>
    </source>
</evidence>
<dbReference type="AlphaFoldDB" id="A0A285U297"/>
<keyword evidence="4" id="KW-1003">Cell membrane</keyword>
<keyword evidence="5 8" id="KW-0812">Transmembrane</keyword>
<evidence type="ECO:0000256" key="3">
    <source>
        <dbReference type="ARBA" id="ARBA00022448"/>
    </source>
</evidence>
<dbReference type="OrthoDB" id="9799225at2"/>
<feature type="transmembrane region" description="Helical" evidence="8">
    <location>
        <begin position="235"/>
        <end position="257"/>
    </location>
</feature>
<dbReference type="EMBL" id="OBQD01000002">
    <property type="protein sequence ID" value="SOC36045.1"/>
    <property type="molecule type" value="Genomic_DNA"/>
</dbReference>
<reference evidence="9 10" key="1">
    <citation type="submission" date="2017-08" db="EMBL/GenBank/DDBJ databases">
        <authorList>
            <person name="de Groot N.N."/>
        </authorList>
    </citation>
    <scope>NUCLEOTIDE SEQUENCE [LARGE SCALE GENOMIC DNA]</scope>
    <source>
        <strain evidence="9 10">JC85</strain>
    </source>
</reference>
<feature type="transmembrane region" description="Helical" evidence="8">
    <location>
        <begin position="42"/>
        <end position="59"/>
    </location>
</feature>
<keyword evidence="3" id="KW-0813">Transport</keyword>
<evidence type="ECO:0000256" key="6">
    <source>
        <dbReference type="ARBA" id="ARBA00022989"/>
    </source>
</evidence>
<keyword evidence="6 8" id="KW-1133">Transmembrane helix</keyword>
<feature type="transmembrane region" description="Helical" evidence="8">
    <location>
        <begin position="71"/>
        <end position="94"/>
    </location>
</feature>
<feature type="transmembrane region" description="Helical" evidence="8">
    <location>
        <begin position="263"/>
        <end position="293"/>
    </location>
</feature>